<proteinExistence type="predicted"/>
<keyword evidence="3" id="KW-1185">Reference proteome</keyword>
<keyword evidence="1" id="KW-1133">Transmembrane helix</keyword>
<dbReference type="AlphaFoldDB" id="A0A1H8AX77"/>
<dbReference type="PANTHER" id="PTHR30438:SF1">
    <property type="entry name" value="36 KDA ANTIGEN"/>
    <property type="match status" value="1"/>
</dbReference>
<dbReference type="STRING" id="1166340.SAMN05192583_1074"/>
<name>A0A1H8AX77_9SPHN</name>
<keyword evidence="1" id="KW-0812">Transmembrane</keyword>
<protein>
    <submittedName>
        <fullName evidence="2">HlyD family secretion protein</fullName>
    </submittedName>
</protein>
<sequence length="336" mass="35841">MSGDHDPDRPPSRRARVLLWVGLAVVAVLLAIGLWLASRPAHIPLQGEVEADTANVATKALARVDRMLVEEGDRVRAGQVLAVLSSPELANAQRQAQAVLDGARATRALTDQGARSEDVTSLRAAWLAAKAQATLAATSSARADRLYAQGVIAAQRRDEANALRDSSGRTAEAAHAQYAKAIAGVRPEAKAVADAQVRVAEAGAATATALNGETRLLSPIAGEVSRRLVQPGEIVSPVLPAIQIVDIDHPRVLLTLREDNLAGLSEGRVLAGRVPGLDRVVRFRVRHIGAQGEFATVRADRQARGYDVRAFEVTLRPVERVNGLRPGMSVLFDWPQ</sequence>
<dbReference type="Gene3D" id="1.10.287.470">
    <property type="entry name" value="Helix hairpin bin"/>
    <property type="match status" value="1"/>
</dbReference>
<evidence type="ECO:0000313" key="2">
    <source>
        <dbReference type="EMBL" id="SEM74534.1"/>
    </source>
</evidence>
<dbReference type="SUPFAM" id="SSF111369">
    <property type="entry name" value="HlyD-like secretion proteins"/>
    <property type="match status" value="2"/>
</dbReference>
<evidence type="ECO:0000256" key="1">
    <source>
        <dbReference type="SAM" id="Phobius"/>
    </source>
</evidence>
<feature type="transmembrane region" description="Helical" evidence="1">
    <location>
        <begin position="17"/>
        <end position="37"/>
    </location>
</feature>
<dbReference type="Proteomes" id="UP000199206">
    <property type="component" value="Unassembled WGS sequence"/>
</dbReference>
<dbReference type="PANTHER" id="PTHR30438">
    <property type="entry name" value="36 KDA ANTIGEN-RELATED"/>
    <property type="match status" value="1"/>
</dbReference>
<accession>A0A1H8AX77</accession>
<dbReference type="Gene3D" id="2.40.30.170">
    <property type="match status" value="1"/>
</dbReference>
<keyword evidence="1" id="KW-0472">Membrane</keyword>
<evidence type="ECO:0000313" key="3">
    <source>
        <dbReference type="Proteomes" id="UP000199206"/>
    </source>
</evidence>
<dbReference type="EMBL" id="FOCF01000002">
    <property type="protein sequence ID" value="SEM74534.1"/>
    <property type="molecule type" value="Genomic_DNA"/>
</dbReference>
<reference evidence="3" key="1">
    <citation type="submission" date="2016-10" db="EMBL/GenBank/DDBJ databases">
        <authorList>
            <person name="Varghese N."/>
            <person name="Submissions S."/>
        </authorList>
    </citation>
    <scope>NUCLEOTIDE SEQUENCE [LARGE SCALE GENOMIC DNA]</scope>
    <source>
        <strain evidence="3">S6-262</strain>
    </source>
</reference>
<dbReference type="RefSeq" id="WP_093664433.1">
    <property type="nucleotide sequence ID" value="NZ_FOCF01000002.1"/>
</dbReference>
<gene>
    <name evidence="2" type="ORF">SAMN05192583_1074</name>
</gene>
<organism evidence="2 3">
    <name type="scientific">Sphingomonas gellani</name>
    <dbReference type="NCBI Taxonomy" id="1166340"/>
    <lineage>
        <taxon>Bacteria</taxon>
        <taxon>Pseudomonadati</taxon>
        <taxon>Pseudomonadota</taxon>
        <taxon>Alphaproteobacteria</taxon>
        <taxon>Sphingomonadales</taxon>
        <taxon>Sphingomonadaceae</taxon>
        <taxon>Sphingomonas</taxon>
    </lineage>
</organism>
<dbReference type="OrthoDB" id="9793801at2"/>
<dbReference type="Gene3D" id="2.40.50.100">
    <property type="match status" value="1"/>
</dbReference>